<dbReference type="Pfam" id="PF13279">
    <property type="entry name" value="4HBT_2"/>
    <property type="match status" value="1"/>
</dbReference>
<dbReference type="SUPFAM" id="SSF54637">
    <property type="entry name" value="Thioesterase/thiol ester dehydrase-isomerase"/>
    <property type="match status" value="1"/>
</dbReference>
<protein>
    <submittedName>
        <fullName evidence="1">Acyl-CoA thioesterase</fullName>
    </submittedName>
</protein>
<dbReference type="EMBL" id="JABFCZ010000006">
    <property type="protein sequence ID" value="MBD1545884.1"/>
    <property type="molecule type" value="Genomic_DNA"/>
</dbReference>
<dbReference type="AlphaFoldDB" id="A0A926NT11"/>
<dbReference type="Gene3D" id="3.10.129.10">
    <property type="entry name" value="Hotdog Thioesterase"/>
    <property type="match status" value="1"/>
</dbReference>
<gene>
    <name evidence="1" type="ORF">HK439_06390</name>
</gene>
<organism evidence="1 2">
    <name type="scientific">Roseibium aggregatum</name>
    <dbReference type="NCBI Taxonomy" id="187304"/>
    <lineage>
        <taxon>Bacteria</taxon>
        <taxon>Pseudomonadati</taxon>
        <taxon>Pseudomonadota</taxon>
        <taxon>Alphaproteobacteria</taxon>
        <taxon>Hyphomicrobiales</taxon>
        <taxon>Stappiaceae</taxon>
        <taxon>Roseibium</taxon>
    </lineage>
</organism>
<reference evidence="1" key="1">
    <citation type="submission" date="2020-05" db="EMBL/GenBank/DDBJ databases">
        <title>Identification of trans-AT polyketide cluster in two marine bacteria, producers of a novel glutaramide-containing polyketide sesbanimide D and analogs.</title>
        <authorList>
            <person name="Kacar D."/>
            <person name="Rodriguez P."/>
            <person name="Canedo L."/>
            <person name="Gonzalez E."/>
            <person name="Galan B."/>
            <person name="De La Calle F."/>
            <person name="Garcia J.L."/>
        </authorList>
    </citation>
    <scope>NUCLEOTIDE SEQUENCE</scope>
    <source>
        <strain evidence="1">PHM038</strain>
    </source>
</reference>
<dbReference type="CDD" id="cd00586">
    <property type="entry name" value="4HBT"/>
    <property type="match status" value="1"/>
</dbReference>
<dbReference type="InterPro" id="IPR050563">
    <property type="entry name" value="4-hydroxybenzoyl-CoA_TE"/>
</dbReference>
<dbReference type="GO" id="GO:0047617">
    <property type="term" value="F:fatty acyl-CoA hydrolase activity"/>
    <property type="evidence" value="ECO:0007669"/>
    <property type="project" value="TreeGrafter"/>
</dbReference>
<dbReference type="PANTHER" id="PTHR31793:SF2">
    <property type="entry name" value="BLR1345 PROTEIN"/>
    <property type="match status" value="1"/>
</dbReference>
<dbReference type="InterPro" id="IPR029069">
    <property type="entry name" value="HotDog_dom_sf"/>
</dbReference>
<name>A0A926NT11_9HYPH</name>
<dbReference type="RefSeq" id="WP_190290558.1">
    <property type="nucleotide sequence ID" value="NZ_JABFCZ010000006.1"/>
</dbReference>
<evidence type="ECO:0000313" key="1">
    <source>
        <dbReference type="EMBL" id="MBD1545884.1"/>
    </source>
</evidence>
<sequence>MSSSTVTYKGVVYPQHCDHMGHMNVAWYVSKFDEATWNFFAMLGLTPSFLRQSGRGMAAVEQQISYKSEMMPGDLIEVRSRLIELKSKAVRFAHDMFNAETGTLTASTELTAVHLDTQLRKAVAFTPEIAACAEAAFAIGGEGAVQ</sequence>
<proteinExistence type="predicted"/>
<dbReference type="PANTHER" id="PTHR31793">
    <property type="entry name" value="4-HYDROXYBENZOYL-COA THIOESTERASE FAMILY MEMBER"/>
    <property type="match status" value="1"/>
</dbReference>
<comment type="caution">
    <text evidence="1">The sequence shown here is derived from an EMBL/GenBank/DDBJ whole genome shotgun (WGS) entry which is preliminary data.</text>
</comment>
<accession>A0A926NT11</accession>
<dbReference type="Proteomes" id="UP000598467">
    <property type="component" value="Unassembled WGS sequence"/>
</dbReference>
<evidence type="ECO:0000313" key="2">
    <source>
        <dbReference type="Proteomes" id="UP000598467"/>
    </source>
</evidence>